<evidence type="ECO:0000313" key="7">
    <source>
        <dbReference type="EMBL" id="OHA42805.1"/>
    </source>
</evidence>
<dbReference type="Pfam" id="PF01061">
    <property type="entry name" value="ABC2_membrane"/>
    <property type="match status" value="1"/>
</dbReference>
<protein>
    <recommendedName>
        <fullName evidence="5">Transport permease protein</fullName>
    </recommendedName>
</protein>
<dbReference type="AlphaFoldDB" id="A0A1G2P383"/>
<comment type="similarity">
    <text evidence="5">Belongs to the ABC-2 integral membrane protein family.</text>
</comment>
<dbReference type="GO" id="GO:0005886">
    <property type="term" value="C:plasma membrane"/>
    <property type="evidence" value="ECO:0007669"/>
    <property type="project" value="UniProtKB-SubCell"/>
</dbReference>
<dbReference type="InterPro" id="IPR013525">
    <property type="entry name" value="ABC2_TM"/>
</dbReference>
<dbReference type="PROSITE" id="PS51012">
    <property type="entry name" value="ABC_TM2"/>
    <property type="match status" value="1"/>
</dbReference>
<feature type="transmembrane region" description="Helical" evidence="5">
    <location>
        <begin position="50"/>
        <end position="69"/>
    </location>
</feature>
<feature type="transmembrane region" description="Helical" evidence="5">
    <location>
        <begin position="21"/>
        <end position="44"/>
    </location>
</feature>
<evidence type="ECO:0000256" key="3">
    <source>
        <dbReference type="ARBA" id="ARBA00022989"/>
    </source>
</evidence>
<evidence type="ECO:0000256" key="2">
    <source>
        <dbReference type="ARBA" id="ARBA00022692"/>
    </source>
</evidence>
<proteinExistence type="inferred from homology"/>
<dbReference type="EMBL" id="MHSK01000006">
    <property type="protein sequence ID" value="OHA42805.1"/>
    <property type="molecule type" value="Genomic_DNA"/>
</dbReference>
<dbReference type="PANTHER" id="PTHR43229">
    <property type="entry name" value="NODULATION PROTEIN J"/>
    <property type="match status" value="1"/>
</dbReference>
<feature type="transmembrane region" description="Helical" evidence="5">
    <location>
        <begin position="170"/>
        <end position="190"/>
    </location>
</feature>
<feature type="transmembrane region" description="Helical" evidence="5">
    <location>
        <begin position="136"/>
        <end position="163"/>
    </location>
</feature>
<dbReference type="InterPro" id="IPR047817">
    <property type="entry name" value="ABC2_TM_bact-type"/>
</dbReference>
<gene>
    <name evidence="7" type="ORF">A3G52_03310</name>
</gene>
<keyword evidence="3 5" id="KW-1133">Transmembrane helix</keyword>
<evidence type="ECO:0000256" key="5">
    <source>
        <dbReference type="RuleBase" id="RU361157"/>
    </source>
</evidence>
<dbReference type="PANTHER" id="PTHR43229:SF2">
    <property type="entry name" value="NODULATION PROTEIN J"/>
    <property type="match status" value="1"/>
</dbReference>
<comment type="caution">
    <text evidence="7">The sequence shown here is derived from an EMBL/GenBank/DDBJ whole genome shotgun (WGS) entry which is preliminary data.</text>
</comment>
<keyword evidence="5" id="KW-0813">Transport</keyword>
<keyword evidence="2 5" id="KW-0812">Transmembrane</keyword>
<feature type="domain" description="ABC transmembrane type-2" evidence="6">
    <location>
        <begin position="22"/>
        <end position="248"/>
    </location>
</feature>
<evidence type="ECO:0000256" key="4">
    <source>
        <dbReference type="ARBA" id="ARBA00023136"/>
    </source>
</evidence>
<evidence type="ECO:0000256" key="1">
    <source>
        <dbReference type="ARBA" id="ARBA00004141"/>
    </source>
</evidence>
<reference evidence="7 8" key="1">
    <citation type="journal article" date="2016" name="Nat. Commun.">
        <title>Thousands of microbial genomes shed light on interconnected biogeochemical processes in an aquifer system.</title>
        <authorList>
            <person name="Anantharaman K."/>
            <person name="Brown C.T."/>
            <person name="Hug L.A."/>
            <person name="Sharon I."/>
            <person name="Castelle C.J."/>
            <person name="Probst A.J."/>
            <person name="Thomas B.C."/>
            <person name="Singh A."/>
            <person name="Wilkins M.J."/>
            <person name="Karaoz U."/>
            <person name="Brodie E.L."/>
            <person name="Williams K.H."/>
            <person name="Hubbard S.S."/>
            <person name="Banfield J.F."/>
        </authorList>
    </citation>
    <scope>NUCLEOTIDE SEQUENCE [LARGE SCALE GENOMIC DNA]</scope>
</reference>
<dbReference type="Proteomes" id="UP000177269">
    <property type="component" value="Unassembled WGS sequence"/>
</dbReference>
<feature type="transmembrane region" description="Helical" evidence="5">
    <location>
        <begin position="102"/>
        <end position="130"/>
    </location>
</feature>
<evidence type="ECO:0000259" key="6">
    <source>
        <dbReference type="PROSITE" id="PS51012"/>
    </source>
</evidence>
<dbReference type="InterPro" id="IPR051784">
    <property type="entry name" value="Nod_factor_ABC_transporter"/>
</dbReference>
<accession>A0A1G2P383</accession>
<evidence type="ECO:0000313" key="8">
    <source>
        <dbReference type="Proteomes" id="UP000177269"/>
    </source>
</evidence>
<organism evidence="7 8">
    <name type="scientific">Candidatus Taylorbacteria bacterium RIFCSPLOWO2_12_FULL_43_20</name>
    <dbReference type="NCBI Taxonomy" id="1802332"/>
    <lineage>
        <taxon>Bacteria</taxon>
        <taxon>Candidatus Tayloriibacteriota</taxon>
    </lineage>
</organism>
<dbReference type="GO" id="GO:0140359">
    <property type="term" value="F:ABC-type transporter activity"/>
    <property type="evidence" value="ECO:0007669"/>
    <property type="project" value="InterPro"/>
</dbReference>
<keyword evidence="5" id="KW-1003">Cell membrane</keyword>
<sequence length="262" mass="30099">MKIHRINALLMRHIYLFQRSLPRIMDILFWPVLELLVWGFLSVYLEKLNITSVSVLTFLLGAIIFWDILNQSQKAVSISFLEDVWEKNFLNIFVSPLKLSEFLSAAALLALIRILLVAVILGVLAGLFYHFNIFQFGFYLIPFMANLLIFGFSLGIFTTAIILRFGTAAQILAFGFIVLIQPFSAVFYPVSSLPQYIQYVSYLIPSTYVFEGMRAVTSSGVLPVWHLVLAFATNIFYLLLVVWFFYRMFSSVKVRGRLMKLD</sequence>
<comment type="subcellular location">
    <subcellularLocation>
        <location evidence="5">Cell membrane</location>
        <topology evidence="5">Multi-pass membrane protein</topology>
    </subcellularLocation>
    <subcellularLocation>
        <location evidence="1">Membrane</location>
        <topology evidence="1">Multi-pass membrane protein</topology>
    </subcellularLocation>
</comment>
<name>A0A1G2P383_9BACT</name>
<feature type="transmembrane region" description="Helical" evidence="5">
    <location>
        <begin position="224"/>
        <end position="246"/>
    </location>
</feature>
<keyword evidence="4 5" id="KW-0472">Membrane</keyword>